<protein>
    <recommendedName>
        <fullName evidence="10">Peptidyl-prolyl cis-trans isomerase</fullName>
        <ecNumber evidence="10">5.2.1.8</ecNumber>
    </recommendedName>
</protein>
<evidence type="ECO:0000313" key="12">
    <source>
        <dbReference type="EMBL" id="EGJ70303.1"/>
    </source>
</evidence>
<dbReference type="OrthoDB" id="9808891at2"/>
<dbReference type="PROSITE" id="PS50059">
    <property type="entry name" value="FKBP_PPIASE"/>
    <property type="match status" value="1"/>
</dbReference>
<dbReference type="STRING" id="679937.Bcop_0084"/>
<dbReference type="InterPro" id="IPR046357">
    <property type="entry name" value="PPIase_dom_sf"/>
</dbReference>
<keyword evidence="13" id="KW-1185">Reference proteome</keyword>
<feature type="domain" description="PPIase FKBP-type" evidence="11">
    <location>
        <begin position="6"/>
        <end position="85"/>
    </location>
</feature>
<evidence type="ECO:0000256" key="10">
    <source>
        <dbReference type="RuleBase" id="RU003915"/>
    </source>
</evidence>
<dbReference type="GO" id="GO:0005737">
    <property type="term" value="C:cytoplasm"/>
    <property type="evidence" value="ECO:0007669"/>
    <property type="project" value="UniProtKB-SubCell"/>
</dbReference>
<dbReference type="GO" id="GO:0003755">
    <property type="term" value="F:peptidyl-prolyl cis-trans isomerase activity"/>
    <property type="evidence" value="ECO:0007669"/>
    <property type="project" value="UniProtKB-UniRule"/>
</dbReference>
<dbReference type="eggNOG" id="COG1047">
    <property type="taxonomic scope" value="Bacteria"/>
</dbReference>
<evidence type="ECO:0000256" key="1">
    <source>
        <dbReference type="ARBA" id="ARBA00000971"/>
    </source>
</evidence>
<dbReference type="AlphaFoldDB" id="F3ZP76"/>
<dbReference type="Proteomes" id="UP000018439">
    <property type="component" value="Chromosome"/>
</dbReference>
<comment type="catalytic activity">
    <reaction evidence="1 9 10">
        <text>[protein]-peptidylproline (omega=180) = [protein]-peptidylproline (omega=0)</text>
        <dbReference type="Rhea" id="RHEA:16237"/>
        <dbReference type="Rhea" id="RHEA-COMP:10747"/>
        <dbReference type="Rhea" id="RHEA-COMP:10748"/>
        <dbReference type="ChEBI" id="CHEBI:83833"/>
        <dbReference type="ChEBI" id="CHEBI:83834"/>
        <dbReference type="EC" id="5.2.1.8"/>
    </reaction>
</comment>
<evidence type="ECO:0000256" key="6">
    <source>
        <dbReference type="ARBA" id="ARBA00023186"/>
    </source>
</evidence>
<sequence>MAITDNKYIAVAYKLYALEDGNKEMIEEATIDRPFQFISDLGTTLPAFELGVKDLKKGESFSLTLTKDQAYGDYNEEHVLELPKHIFEVDGKFDNEHIFPGNIVPLMDEDGRTLNGAVLEVKDDIVVMDMNHPLAGSDIVFEGSVVETRPATTEEIQGMVNMITGEGGGCGCGCGSSDDCGCGSSDNEGGCGCNSGGCGSGCC</sequence>
<evidence type="ECO:0000256" key="7">
    <source>
        <dbReference type="ARBA" id="ARBA00023235"/>
    </source>
</evidence>
<accession>F3ZP76</accession>
<evidence type="ECO:0000256" key="9">
    <source>
        <dbReference type="PROSITE-ProRule" id="PRU00277"/>
    </source>
</evidence>
<organism evidence="12 13">
    <name type="scientific">Bacteroides coprosuis DSM 18011</name>
    <dbReference type="NCBI Taxonomy" id="679937"/>
    <lineage>
        <taxon>Bacteria</taxon>
        <taxon>Pseudomonadati</taxon>
        <taxon>Bacteroidota</taxon>
        <taxon>Bacteroidia</taxon>
        <taxon>Bacteroidales</taxon>
        <taxon>Bacteroidaceae</taxon>
        <taxon>Bacteroides</taxon>
    </lineage>
</organism>
<dbReference type="Pfam" id="PF00254">
    <property type="entry name" value="FKBP_C"/>
    <property type="match status" value="1"/>
</dbReference>
<comment type="subcellular location">
    <subcellularLocation>
        <location evidence="2">Cytoplasm</location>
    </subcellularLocation>
</comment>
<keyword evidence="6" id="KW-0143">Chaperone</keyword>
<dbReference type="Gene3D" id="3.10.50.40">
    <property type="match status" value="1"/>
</dbReference>
<dbReference type="EMBL" id="CM001167">
    <property type="protein sequence ID" value="EGJ70303.1"/>
    <property type="molecule type" value="Genomic_DNA"/>
</dbReference>
<dbReference type="GO" id="GO:0042026">
    <property type="term" value="P:protein refolding"/>
    <property type="evidence" value="ECO:0007669"/>
    <property type="project" value="UniProtKB-ARBA"/>
</dbReference>
<evidence type="ECO:0000256" key="5">
    <source>
        <dbReference type="ARBA" id="ARBA00023110"/>
    </source>
</evidence>
<comment type="function">
    <text evidence="8">Also involved in hydrogenase metallocenter assembly, probably by participating in the nickel insertion step. This function in hydrogenase biosynthesis requires chaperone activity and the presence of the metal-binding domain, but not PPIase activity.</text>
</comment>
<gene>
    <name evidence="12" type="ORF">Bcop_0084</name>
</gene>
<comment type="similarity">
    <text evidence="3 10">Belongs to the FKBP-type PPIase family.</text>
</comment>
<dbReference type="PANTHER" id="PTHR47861">
    <property type="entry name" value="FKBP-TYPE PEPTIDYL-PROLYL CIS-TRANS ISOMERASE SLYD"/>
    <property type="match status" value="1"/>
</dbReference>
<dbReference type="EC" id="5.2.1.8" evidence="10"/>
<dbReference type="HOGENOM" id="CLU_098197_0_0_10"/>
<evidence type="ECO:0000256" key="4">
    <source>
        <dbReference type="ARBA" id="ARBA00022490"/>
    </source>
</evidence>
<evidence type="ECO:0000256" key="2">
    <source>
        <dbReference type="ARBA" id="ARBA00004496"/>
    </source>
</evidence>
<reference evidence="12 13" key="1">
    <citation type="journal article" date="2011" name="Stand. Genomic Sci.">
        <title>Non-contiguous finished genome sequence of Bacteroides coprosuis type strain (PC139).</title>
        <authorList>
            <person name="Land M."/>
            <person name="Held B."/>
            <person name="Gronow S."/>
            <person name="Abt B."/>
            <person name="Lucas S."/>
            <person name="Del Rio T.G."/>
            <person name="Nolan M."/>
            <person name="Tice H."/>
            <person name="Cheng J.F."/>
            <person name="Pitluck S."/>
            <person name="Liolios K."/>
            <person name="Pagani I."/>
            <person name="Ivanova N."/>
            <person name="Mavromatis K."/>
            <person name="Mikhailova N."/>
            <person name="Pati A."/>
            <person name="Tapia R."/>
            <person name="Han C."/>
            <person name="Goodwin L."/>
            <person name="Chen A."/>
            <person name="Palaniappan K."/>
            <person name="Hauser L."/>
            <person name="Brambilla E.M."/>
            <person name="Rohde M."/>
            <person name="Goker M."/>
            <person name="Detter J.C."/>
            <person name="Woyke T."/>
            <person name="Bristow J."/>
            <person name="Eisen J.A."/>
            <person name="Markowitz V."/>
            <person name="Hugenholtz P."/>
            <person name="Kyrpides N.C."/>
            <person name="Klenk H.P."/>
            <person name="Lapidus A."/>
        </authorList>
    </citation>
    <scope>NUCLEOTIDE SEQUENCE</scope>
    <source>
        <strain evidence="12 13">DSM 18011</strain>
    </source>
</reference>
<evidence type="ECO:0000259" key="11">
    <source>
        <dbReference type="PROSITE" id="PS50059"/>
    </source>
</evidence>
<keyword evidence="4" id="KW-0963">Cytoplasm</keyword>
<name>F3ZP76_9BACE</name>
<proteinExistence type="inferred from homology"/>
<dbReference type="PANTHER" id="PTHR47861:SF3">
    <property type="entry name" value="FKBP-TYPE PEPTIDYL-PROLYL CIS-TRANS ISOMERASE SLYD"/>
    <property type="match status" value="1"/>
</dbReference>
<dbReference type="SUPFAM" id="SSF54534">
    <property type="entry name" value="FKBP-like"/>
    <property type="match status" value="1"/>
</dbReference>
<dbReference type="InterPro" id="IPR001179">
    <property type="entry name" value="PPIase_FKBP_dom"/>
</dbReference>
<evidence type="ECO:0000256" key="8">
    <source>
        <dbReference type="ARBA" id="ARBA00037071"/>
    </source>
</evidence>
<evidence type="ECO:0000313" key="13">
    <source>
        <dbReference type="Proteomes" id="UP000018439"/>
    </source>
</evidence>
<keyword evidence="7 9" id="KW-0413">Isomerase</keyword>
<evidence type="ECO:0000256" key="3">
    <source>
        <dbReference type="ARBA" id="ARBA00006577"/>
    </source>
</evidence>
<keyword evidence="5 9" id="KW-0697">Rotamase</keyword>